<evidence type="ECO:0000256" key="4">
    <source>
        <dbReference type="ARBA" id="ARBA00023180"/>
    </source>
</evidence>
<comment type="similarity">
    <text evidence="2 5">Belongs to the glycosyl hydrolase 31 family.</text>
</comment>
<evidence type="ECO:0000256" key="5">
    <source>
        <dbReference type="RuleBase" id="RU361185"/>
    </source>
</evidence>
<evidence type="ECO:0000259" key="7">
    <source>
        <dbReference type="Pfam" id="PF01055"/>
    </source>
</evidence>
<dbReference type="EC" id="3.2.1.20" evidence="3"/>
<evidence type="ECO:0000256" key="2">
    <source>
        <dbReference type="ARBA" id="ARBA00007806"/>
    </source>
</evidence>
<evidence type="ECO:0000259" key="8">
    <source>
        <dbReference type="Pfam" id="PF21365"/>
    </source>
</evidence>
<gene>
    <name evidence="9" type="ORF">K431DRAFT_343390</name>
</gene>
<dbReference type="Proteomes" id="UP000799441">
    <property type="component" value="Unassembled WGS sequence"/>
</dbReference>
<dbReference type="OrthoDB" id="5839090at2759"/>
<proteinExistence type="inferred from homology"/>
<dbReference type="InterPro" id="IPR013780">
    <property type="entry name" value="Glyco_hydro_b"/>
</dbReference>
<keyword evidence="6" id="KW-0732">Signal</keyword>
<accession>A0A9P4QES8</accession>
<protein>
    <recommendedName>
        <fullName evidence="3">alpha-glucosidase</fullName>
        <ecNumber evidence="3">3.2.1.20</ecNumber>
    </recommendedName>
</protein>
<dbReference type="CDD" id="cd06602">
    <property type="entry name" value="GH31_MGAM_SI_GAA"/>
    <property type="match status" value="1"/>
</dbReference>
<evidence type="ECO:0000256" key="3">
    <source>
        <dbReference type="ARBA" id="ARBA00012741"/>
    </source>
</evidence>
<feature type="signal peptide" evidence="6">
    <location>
        <begin position="1"/>
        <end position="19"/>
    </location>
</feature>
<dbReference type="SUPFAM" id="SSF51011">
    <property type="entry name" value="Glycosyl hydrolase domain"/>
    <property type="match status" value="1"/>
</dbReference>
<dbReference type="Pfam" id="PF01055">
    <property type="entry name" value="Glyco_hydro_31_2nd"/>
    <property type="match status" value="1"/>
</dbReference>
<dbReference type="Pfam" id="PF21365">
    <property type="entry name" value="Glyco_hydro_31_3rd"/>
    <property type="match status" value="1"/>
</dbReference>
<comment type="catalytic activity">
    <reaction evidence="1">
        <text>Hydrolysis of terminal, non-reducing (1-&gt;4)-linked alpha-D-glucose residues with release of alpha-D-glucose.</text>
        <dbReference type="EC" id="3.2.1.20"/>
    </reaction>
</comment>
<dbReference type="EMBL" id="MU003769">
    <property type="protein sequence ID" value="KAF2724910.1"/>
    <property type="molecule type" value="Genomic_DNA"/>
</dbReference>
<evidence type="ECO:0000313" key="9">
    <source>
        <dbReference type="EMBL" id="KAF2724910.1"/>
    </source>
</evidence>
<evidence type="ECO:0000256" key="1">
    <source>
        <dbReference type="ARBA" id="ARBA00001657"/>
    </source>
</evidence>
<keyword evidence="5 9" id="KW-0378">Hydrolase</keyword>
<dbReference type="InterPro" id="IPR048395">
    <property type="entry name" value="Glyco_hydro_31_C"/>
</dbReference>
<dbReference type="Gene3D" id="3.20.20.80">
    <property type="entry name" value="Glycosidases"/>
    <property type="match status" value="2"/>
</dbReference>
<organism evidence="9 10">
    <name type="scientific">Polychaeton citri CBS 116435</name>
    <dbReference type="NCBI Taxonomy" id="1314669"/>
    <lineage>
        <taxon>Eukaryota</taxon>
        <taxon>Fungi</taxon>
        <taxon>Dikarya</taxon>
        <taxon>Ascomycota</taxon>
        <taxon>Pezizomycotina</taxon>
        <taxon>Dothideomycetes</taxon>
        <taxon>Dothideomycetidae</taxon>
        <taxon>Capnodiales</taxon>
        <taxon>Capnodiaceae</taxon>
        <taxon>Polychaeton</taxon>
    </lineage>
</organism>
<dbReference type="SUPFAM" id="SSF51445">
    <property type="entry name" value="(Trans)glycosidases"/>
    <property type="match status" value="1"/>
</dbReference>
<dbReference type="GO" id="GO:0030246">
    <property type="term" value="F:carbohydrate binding"/>
    <property type="evidence" value="ECO:0007669"/>
    <property type="project" value="InterPro"/>
</dbReference>
<name>A0A9P4QES8_9PEZI</name>
<feature type="chain" id="PRO_5040171900" description="alpha-glucosidase" evidence="6">
    <location>
        <begin position="20"/>
        <end position="1000"/>
    </location>
</feature>
<dbReference type="PANTHER" id="PTHR22762">
    <property type="entry name" value="ALPHA-GLUCOSIDASE"/>
    <property type="match status" value="1"/>
</dbReference>
<reference evidence="9" key="1">
    <citation type="journal article" date="2020" name="Stud. Mycol.">
        <title>101 Dothideomycetes genomes: a test case for predicting lifestyles and emergence of pathogens.</title>
        <authorList>
            <person name="Haridas S."/>
            <person name="Albert R."/>
            <person name="Binder M."/>
            <person name="Bloem J."/>
            <person name="Labutti K."/>
            <person name="Salamov A."/>
            <person name="Andreopoulos B."/>
            <person name="Baker S."/>
            <person name="Barry K."/>
            <person name="Bills G."/>
            <person name="Bluhm B."/>
            <person name="Cannon C."/>
            <person name="Castanera R."/>
            <person name="Culley D."/>
            <person name="Daum C."/>
            <person name="Ezra D."/>
            <person name="Gonzalez J."/>
            <person name="Henrissat B."/>
            <person name="Kuo A."/>
            <person name="Liang C."/>
            <person name="Lipzen A."/>
            <person name="Lutzoni F."/>
            <person name="Magnuson J."/>
            <person name="Mondo S."/>
            <person name="Nolan M."/>
            <person name="Ohm R."/>
            <person name="Pangilinan J."/>
            <person name="Park H.-J."/>
            <person name="Ramirez L."/>
            <person name="Alfaro M."/>
            <person name="Sun H."/>
            <person name="Tritt A."/>
            <person name="Yoshinaga Y."/>
            <person name="Zwiers L.-H."/>
            <person name="Turgeon B."/>
            <person name="Goodwin S."/>
            <person name="Spatafora J."/>
            <person name="Crous P."/>
            <person name="Grigoriev I."/>
        </authorList>
    </citation>
    <scope>NUCLEOTIDE SEQUENCE</scope>
    <source>
        <strain evidence="9">CBS 116435</strain>
    </source>
</reference>
<keyword evidence="10" id="KW-1185">Reference proteome</keyword>
<sequence length="1000" mass="110301">MSFTKFSCCVLLLAIFGQAQTTLDQPPGPNTYTPTPTLASSYYIAPSVTPNILDPTAQDAQKVCPGYKASNVQQTGNRLTADLTLAGNACNVYGNDIIDLVLDVQYQNANQMNVRIFPRYIAPQNHSWYILDDFLSPVGIAEPGSTSNNSDLVFEWTNEPSFQFKVSRAAGGDPLFDTYGNVIVYEDQFLELATSMVPDYNIYGLPESIRGGFRIGTEYTQTFWNQYNVMNDNPLDTNMHSVHPVYLETRYGQSSSQSHIVYGRNLHGQEWLMRPDNLTYRAIGGSFDFYFLSGPTPNEALQQYQTGIIKTPVMQPYWALGFHQVRWGYQNWSVLTSILDGYAAANIPLEAIWNDLDYLFQFRDFTNDENTYPIAEGKEFLARLHANGQYWVPIVDPNIYVPDPTNASDSYEPYERGAELQAFIRDGVGGGFYYGNQWPGFSVWPDFLVPSGHKFWTESFLDWYSQGLEFDGVWLDLSDLSSWCTGSCGTGQLDLQPIHVPFPLPGEPGEINYMYPVGFDVSNASEAMSASAASASQASMYPTPTNTVGPVVPFTAPTPGVRNITFPPYALNLTLPGHSLVKAAVSPDATHNDEYNTTEYEMHNLFGIQSSNATYNALVAVYPERRPMLISRSTSPGSGNITGHWGGDSNSDFGNMYMTIAQALTFSIAGVPYFGVETAGFNGNVDADLLCRWMELASFYPLYRNHNSRNTIAQEAFRFSSSAEATRRAMYVRFRLLAYQYTLFWRANQHGETVLRALAWEFPDEEGLKAISNQFMLGPSILVTPVLEPNVDTVRGVFPGVGSGTRWYDWYTLDEVQVAPGENKTLDAPLVHIPVFIRGGTVIASQLPGNTTKMTRSNPWSLIIALDQSSTASGSLYLDDGISLVQTATKNIEFSFSNSTLSAAISGNFADKNLLANITITGWNSQRSCQGISITIGGKAINTGAISIEQRSATLQIQGLEQVTGGGIWDQGNLVIKFSADQQGRNGGHHHSWPGGNGGA</sequence>
<dbReference type="PANTHER" id="PTHR22762:SF133">
    <property type="entry name" value="P-TYPE DOMAIN-CONTAINING PROTEIN"/>
    <property type="match status" value="1"/>
</dbReference>
<dbReference type="GO" id="GO:0004558">
    <property type="term" value="F:alpha-1,4-glucosidase activity"/>
    <property type="evidence" value="ECO:0007669"/>
    <property type="project" value="UniProtKB-EC"/>
</dbReference>
<dbReference type="CDD" id="cd14752">
    <property type="entry name" value="GH31_N"/>
    <property type="match status" value="1"/>
</dbReference>
<dbReference type="Gene3D" id="2.60.40.1760">
    <property type="entry name" value="glycosyl hydrolase (family 31)"/>
    <property type="match status" value="1"/>
</dbReference>
<dbReference type="SUPFAM" id="SSF74650">
    <property type="entry name" value="Galactose mutarotase-like"/>
    <property type="match status" value="1"/>
</dbReference>
<dbReference type="InterPro" id="IPR000322">
    <property type="entry name" value="Glyco_hydro_31_TIM"/>
</dbReference>
<evidence type="ECO:0000256" key="6">
    <source>
        <dbReference type="SAM" id="SignalP"/>
    </source>
</evidence>
<dbReference type="AlphaFoldDB" id="A0A9P4QES8"/>
<dbReference type="InterPro" id="IPR017853">
    <property type="entry name" value="GH"/>
</dbReference>
<keyword evidence="4" id="KW-0325">Glycoprotein</keyword>
<keyword evidence="5" id="KW-0326">Glycosidase</keyword>
<feature type="domain" description="Glycosyl hydrolase family 31 C-terminal" evidence="8">
    <location>
        <begin position="751"/>
        <end position="843"/>
    </location>
</feature>
<comment type="caution">
    <text evidence="9">The sequence shown here is derived from an EMBL/GenBank/DDBJ whole genome shotgun (WGS) entry which is preliminary data.</text>
</comment>
<dbReference type="Gene3D" id="2.60.40.1180">
    <property type="entry name" value="Golgi alpha-mannosidase II"/>
    <property type="match status" value="2"/>
</dbReference>
<evidence type="ECO:0000313" key="10">
    <source>
        <dbReference type="Proteomes" id="UP000799441"/>
    </source>
</evidence>
<dbReference type="GO" id="GO:0005975">
    <property type="term" value="P:carbohydrate metabolic process"/>
    <property type="evidence" value="ECO:0007669"/>
    <property type="project" value="InterPro"/>
</dbReference>
<feature type="domain" description="Glycoside hydrolase family 31 TIM barrel" evidence="7">
    <location>
        <begin position="312"/>
        <end position="743"/>
    </location>
</feature>
<dbReference type="InterPro" id="IPR011013">
    <property type="entry name" value="Gal_mutarotase_sf_dom"/>
</dbReference>